<dbReference type="AlphaFoldDB" id="A0A7W6NI67"/>
<protein>
    <submittedName>
        <fullName evidence="6">DNA-binding IclR family transcriptional regulator</fullName>
    </submittedName>
</protein>
<dbReference type="PROSITE" id="PS51077">
    <property type="entry name" value="HTH_ICLR"/>
    <property type="match status" value="1"/>
</dbReference>
<dbReference type="SUPFAM" id="SSF46785">
    <property type="entry name" value="Winged helix' DNA-binding domain"/>
    <property type="match status" value="1"/>
</dbReference>
<evidence type="ECO:0000256" key="2">
    <source>
        <dbReference type="ARBA" id="ARBA00023125"/>
    </source>
</evidence>
<dbReference type="GO" id="GO:0003677">
    <property type="term" value="F:DNA binding"/>
    <property type="evidence" value="ECO:0007669"/>
    <property type="project" value="UniProtKB-KW"/>
</dbReference>
<dbReference type="InterPro" id="IPR050707">
    <property type="entry name" value="HTH_MetabolicPath_Reg"/>
</dbReference>
<evidence type="ECO:0000313" key="7">
    <source>
        <dbReference type="Proteomes" id="UP000528286"/>
    </source>
</evidence>
<dbReference type="GO" id="GO:0003700">
    <property type="term" value="F:DNA-binding transcription factor activity"/>
    <property type="evidence" value="ECO:0007669"/>
    <property type="project" value="TreeGrafter"/>
</dbReference>
<evidence type="ECO:0000259" key="5">
    <source>
        <dbReference type="PROSITE" id="PS51078"/>
    </source>
</evidence>
<dbReference type="PANTHER" id="PTHR30136:SF24">
    <property type="entry name" value="HTH-TYPE TRANSCRIPTIONAL REPRESSOR ALLR"/>
    <property type="match status" value="1"/>
</dbReference>
<dbReference type="SMART" id="SM00346">
    <property type="entry name" value="HTH_ICLR"/>
    <property type="match status" value="1"/>
</dbReference>
<dbReference type="GO" id="GO:0045892">
    <property type="term" value="P:negative regulation of DNA-templated transcription"/>
    <property type="evidence" value="ECO:0007669"/>
    <property type="project" value="TreeGrafter"/>
</dbReference>
<keyword evidence="1" id="KW-0805">Transcription regulation</keyword>
<dbReference type="InterPro" id="IPR029016">
    <property type="entry name" value="GAF-like_dom_sf"/>
</dbReference>
<comment type="caution">
    <text evidence="6">The sequence shown here is derived from an EMBL/GenBank/DDBJ whole genome shotgun (WGS) entry which is preliminary data.</text>
</comment>
<keyword evidence="2 6" id="KW-0238">DNA-binding</keyword>
<feature type="domain" description="IclR-ED" evidence="5">
    <location>
        <begin position="64"/>
        <end position="246"/>
    </location>
</feature>
<dbReference type="InterPro" id="IPR036388">
    <property type="entry name" value="WH-like_DNA-bd_sf"/>
</dbReference>
<dbReference type="Gene3D" id="1.10.10.10">
    <property type="entry name" value="Winged helix-like DNA-binding domain superfamily/Winged helix DNA-binding domain"/>
    <property type="match status" value="1"/>
</dbReference>
<reference evidence="6 7" key="1">
    <citation type="submission" date="2020-08" db="EMBL/GenBank/DDBJ databases">
        <title>Genomic Encyclopedia of Type Strains, Phase IV (KMG-IV): sequencing the most valuable type-strain genomes for metagenomic binning, comparative biology and taxonomic classification.</title>
        <authorList>
            <person name="Goeker M."/>
        </authorList>
    </citation>
    <scope>NUCLEOTIDE SEQUENCE [LARGE SCALE GENOMIC DNA]</scope>
    <source>
        <strain evidence="6 7">DSM 29853</strain>
    </source>
</reference>
<dbReference type="Pfam" id="PF01614">
    <property type="entry name" value="IclR_C"/>
    <property type="match status" value="1"/>
</dbReference>
<evidence type="ECO:0000259" key="4">
    <source>
        <dbReference type="PROSITE" id="PS51077"/>
    </source>
</evidence>
<dbReference type="Proteomes" id="UP000528286">
    <property type="component" value="Unassembled WGS sequence"/>
</dbReference>
<dbReference type="PANTHER" id="PTHR30136">
    <property type="entry name" value="HELIX-TURN-HELIX TRANSCRIPTIONAL REGULATOR, ICLR FAMILY"/>
    <property type="match status" value="1"/>
</dbReference>
<accession>A0A7W6NI67</accession>
<keyword evidence="7" id="KW-1185">Reference proteome</keyword>
<dbReference type="InterPro" id="IPR005471">
    <property type="entry name" value="Tscrpt_reg_IclR_N"/>
</dbReference>
<evidence type="ECO:0000313" key="6">
    <source>
        <dbReference type="EMBL" id="MBB4063065.1"/>
    </source>
</evidence>
<keyword evidence="3" id="KW-0804">Transcription</keyword>
<dbReference type="SUPFAM" id="SSF55781">
    <property type="entry name" value="GAF domain-like"/>
    <property type="match status" value="1"/>
</dbReference>
<name>A0A7W6NI67_9HYPH</name>
<dbReference type="RefSeq" id="WP_183364266.1">
    <property type="nucleotide sequence ID" value="NZ_JACIEZ010000001.1"/>
</dbReference>
<feature type="domain" description="HTH iclR-type" evidence="4">
    <location>
        <begin position="1"/>
        <end position="63"/>
    </location>
</feature>
<dbReference type="Gene3D" id="3.30.450.40">
    <property type="match status" value="1"/>
</dbReference>
<dbReference type="EMBL" id="JACIEZ010000001">
    <property type="protein sequence ID" value="MBB4063065.1"/>
    <property type="molecule type" value="Genomic_DNA"/>
</dbReference>
<gene>
    <name evidence="6" type="ORF">GGR23_000226</name>
</gene>
<evidence type="ECO:0000256" key="1">
    <source>
        <dbReference type="ARBA" id="ARBA00023015"/>
    </source>
</evidence>
<sequence>MSTIGKALTLLDTIAGLPHEAGLSELARVSGLDKATTRRFLVELERFGFLEQDSATRKYRIGATPLRLAQIREARLPLLQVGLPILRRLAASCGETVHMSEYSAGRLSTIHAEESFRAHRVTVKVGTLLPLHASASGIAYLAFSPALLIDDYLSHPLERFTAHTIVETGPLRSLLAETRRLGYSVNRQGLENGMISVAAPILAPGKPPVGAVAIAAPLVRVDDRGIENLGSAVREAARAISAALYPLDGRAGTAAFPKSSPAEKAVEELAAG</sequence>
<dbReference type="Pfam" id="PF09339">
    <property type="entry name" value="HTH_IclR"/>
    <property type="match status" value="1"/>
</dbReference>
<evidence type="ECO:0000256" key="3">
    <source>
        <dbReference type="ARBA" id="ARBA00023163"/>
    </source>
</evidence>
<dbReference type="InterPro" id="IPR014757">
    <property type="entry name" value="Tscrpt_reg_IclR_C"/>
</dbReference>
<proteinExistence type="predicted"/>
<dbReference type="InterPro" id="IPR036390">
    <property type="entry name" value="WH_DNA-bd_sf"/>
</dbReference>
<dbReference type="PROSITE" id="PS51078">
    <property type="entry name" value="ICLR_ED"/>
    <property type="match status" value="1"/>
</dbReference>
<organism evidence="6 7">
    <name type="scientific">Gellertiella hungarica</name>
    <dbReference type="NCBI Taxonomy" id="1572859"/>
    <lineage>
        <taxon>Bacteria</taxon>
        <taxon>Pseudomonadati</taxon>
        <taxon>Pseudomonadota</taxon>
        <taxon>Alphaproteobacteria</taxon>
        <taxon>Hyphomicrobiales</taxon>
        <taxon>Rhizobiaceae</taxon>
        <taxon>Gellertiella</taxon>
    </lineage>
</organism>